<feature type="transmembrane region" description="Helical" evidence="5">
    <location>
        <begin position="51"/>
        <end position="71"/>
    </location>
</feature>
<reference evidence="6" key="2">
    <citation type="submission" date="2020-09" db="EMBL/GenBank/DDBJ databases">
        <authorList>
            <person name="Sun Q."/>
            <person name="Zhou Y."/>
        </authorList>
    </citation>
    <scope>NUCLEOTIDE SEQUENCE</scope>
    <source>
        <strain evidence="6">CGMCC 4.5737</strain>
    </source>
</reference>
<dbReference type="InterPro" id="IPR038770">
    <property type="entry name" value="Na+/solute_symporter_sf"/>
</dbReference>
<evidence type="ECO:0000313" key="6">
    <source>
        <dbReference type="EMBL" id="GGM79276.1"/>
    </source>
</evidence>
<feature type="transmembrane region" description="Helical" evidence="5">
    <location>
        <begin position="177"/>
        <end position="196"/>
    </location>
</feature>
<dbReference type="InterPro" id="IPR002657">
    <property type="entry name" value="BilAc:Na_symport/Acr3"/>
</dbReference>
<evidence type="ECO:0000256" key="5">
    <source>
        <dbReference type="SAM" id="Phobius"/>
    </source>
</evidence>
<dbReference type="Gene3D" id="1.20.1530.20">
    <property type="match status" value="1"/>
</dbReference>
<feature type="transmembrane region" description="Helical" evidence="5">
    <location>
        <begin position="83"/>
        <end position="104"/>
    </location>
</feature>
<keyword evidence="4 5" id="KW-0472">Membrane</keyword>
<accession>A0A8J3CDP5</accession>
<keyword evidence="3 5" id="KW-1133">Transmembrane helix</keyword>
<gene>
    <name evidence="6" type="ORF">GCM10012275_57340</name>
</gene>
<feature type="transmembrane region" description="Helical" evidence="5">
    <location>
        <begin position="110"/>
        <end position="134"/>
    </location>
</feature>
<dbReference type="AlphaFoldDB" id="A0A8J3CDP5"/>
<dbReference type="InterPro" id="IPR004710">
    <property type="entry name" value="Bilac:Na_transpt"/>
</dbReference>
<dbReference type="EMBL" id="BMMK01000043">
    <property type="protein sequence ID" value="GGM79276.1"/>
    <property type="molecule type" value="Genomic_DNA"/>
</dbReference>
<dbReference type="RefSeq" id="WP_229686827.1">
    <property type="nucleotide sequence ID" value="NZ_BMMK01000043.1"/>
</dbReference>
<dbReference type="PANTHER" id="PTHR10361:SF28">
    <property type="entry name" value="P3 PROTEIN-RELATED"/>
    <property type="match status" value="1"/>
</dbReference>
<protein>
    <submittedName>
        <fullName evidence="6">Na+-dependent transporter</fullName>
    </submittedName>
</protein>
<dbReference type="PANTHER" id="PTHR10361">
    <property type="entry name" value="SODIUM-BILE ACID COTRANSPORTER"/>
    <property type="match status" value="1"/>
</dbReference>
<reference evidence="6" key="1">
    <citation type="journal article" date="2014" name="Int. J. Syst. Evol. Microbiol.">
        <title>Complete genome sequence of Corynebacterium casei LMG S-19264T (=DSM 44701T), isolated from a smear-ripened cheese.</title>
        <authorList>
            <consortium name="US DOE Joint Genome Institute (JGI-PGF)"/>
            <person name="Walter F."/>
            <person name="Albersmeier A."/>
            <person name="Kalinowski J."/>
            <person name="Ruckert C."/>
        </authorList>
    </citation>
    <scope>NUCLEOTIDE SEQUENCE</scope>
    <source>
        <strain evidence="6">CGMCC 4.5737</strain>
    </source>
</reference>
<evidence type="ECO:0000256" key="1">
    <source>
        <dbReference type="ARBA" id="ARBA00004141"/>
    </source>
</evidence>
<feature type="transmembrane region" description="Helical" evidence="5">
    <location>
        <begin position="23"/>
        <end position="45"/>
    </location>
</feature>
<feature type="transmembrane region" description="Helical" evidence="5">
    <location>
        <begin position="208"/>
        <end position="229"/>
    </location>
</feature>
<evidence type="ECO:0000256" key="2">
    <source>
        <dbReference type="ARBA" id="ARBA00022692"/>
    </source>
</evidence>
<organism evidence="6 7">
    <name type="scientific">Longimycelium tulufanense</name>
    <dbReference type="NCBI Taxonomy" id="907463"/>
    <lineage>
        <taxon>Bacteria</taxon>
        <taxon>Bacillati</taxon>
        <taxon>Actinomycetota</taxon>
        <taxon>Actinomycetes</taxon>
        <taxon>Pseudonocardiales</taxon>
        <taxon>Pseudonocardiaceae</taxon>
        <taxon>Longimycelium</taxon>
    </lineage>
</organism>
<proteinExistence type="predicted"/>
<sequence length="338" mass="34860">MTEVEMPESVPPRARKAPILQKIAAFAGRWFAVLVLLGGAAGLLVPAQAGALSGQVPLLLGVIMFGMGLTLRPADFLLVLRRPLVVLLGLFAQYLVMPLAAWGIGTLLGLPPLLLVGLILVGSAPGGTASNVIVYLARGDVALSVTLTSVSTLLAPLLTPLLVLWLGGSTLPVDALALLRSILSVVLVPIVAGVLIRTLAGTLVDRVLPYLPLVSVTGIVLVVAAVVAVNADVVMTSGLLLVTAVILHNTVGLLLGYLAGLTAGLDETARRAISIEVGMQNSGLAASLATVHFAPLAALPGALFSVWHNISGSALATFWARKNQPPANRCRSRNVPTE</sequence>
<dbReference type="GO" id="GO:0016020">
    <property type="term" value="C:membrane"/>
    <property type="evidence" value="ECO:0007669"/>
    <property type="project" value="UniProtKB-SubCell"/>
</dbReference>
<evidence type="ECO:0000313" key="7">
    <source>
        <dbReference type="Proteomes" id="UP000637578"/>
    </source>
</evidence>
<comment type="caution">
    <text evidence="6">The sequence shown here is derived from an EMBL/GenBank/DDBJ whole genome shotgun (WGS) entry which is preliminary data.</text>
</comment>
<keyword evidence="2 5" id="KW-0812">Transmembrane</keyword>
<evidence type="ECO:0000256" key="3">
    <source>
        <dbReference type="ARBA" id="ARBA00022989"/>
    </source>
</evidence>
<dbReference type="Proteomes" id="UP000637578">
    <property type="component" value="Unassembled WGS sequence"/>
</dbReference>
<dbReference type="Pfam" id="PF01758">
    <property type="entry name" value="SBF"/>
    <property type="match status" value="1"/>
</dbReference>
<feature type="transmembrane region" description="Helical" evidence="5">
    <location>
        <begin position="141"/>
        <end position="165"/>
    </location>
</feature>
<name>A0A8J3CDP5_9PSEU</name>
<feature type="transmembrane region" description="Helical" evidence="5">
    <location>
        <begin position="241"/>
        <end position="263"/>
    </location>
</feature>
<feature type="transmembrane region" description="Helical" evidence="5">
    <location>
        <begin position="284"/>
        <end position="307"/>
    </location>
</feature>
<keyword evidence="7" id="KW-1185">Reference proteome</keyword>
<evidence type="ECO:0000256" key="4">
    <source>
        <dbReference type="ARBA" id="ARBA00023136"/>
    </source>
</evidence>
<comment type="subcellular location">
    <subcellularLocation>
        <location evidence="1">Membrane</location>
        <topology evidence="1">Multi-pass membrane protein</topology>
    </subcellularLocation>
</comment>